<dbReference type="Gene3D" id="1.20.120.900">
    <property type="entry name" value="Pex19, mPTS binding domain"/>
    <property type="match status" value="1"/>
</dbReference>
<organism evidence="3 4">
    <name type="scientific">Mya arenaria</name>
    <name type="common">Soft-shell clam</name>
    <dbReference type="NCBI Taxonomy" id="6604"/>
    <lineage>
        <taxon>Eukaryota</taxon>
        <taxon>Metazoa</taxon>
        <taxon>Spiralia</taxon>
        <taxon>Lophotrochozoa</taxon>
        <taxon>Mollusca</taxon>
        <taxon>Bivalvia</taxon>
        <taxon>Autobranchia</taxon>
        <taxon>Heteroconchia</taxon>
        <taxon>Euheterodonta</taxon>
        <taxon>Imparidentia</taxon>
        <taxon>Neoheterodontei</taxon>
        <taxon>Myida</taxon>
        <taxon>Myoidea</taxon>
        <taxon>Myidae</taxon>
        <taxon>Mya</taxon>
    </lineage>
</organism>
<dbReference type="EMBL" id="CP111016">
    <property type="protein sequence ID" value="WAR06677.1"/>
    <property type="molecule type" value="Genomic_DNA"/>
</dbReference>
<proteinExistence type="inferred from homology"/>
<dbReference type="InterPro" id="IPR038322">
    <property type="entry name" value="Pex19_C_sf"/>
</dbReference>
<dbReference type="InterPro" id="IPR006708">
    <property type="entry name" value="Pex19"/>
</dbReference>
<sequence length="243" mass="27292">MESNRDVNLKGDSPFECLLTTPAYMESNRDDHYPGAAAGGGDDPISDMFAEQFSDEMAREFEDAMKGLLSDDPNMMQQIEKLAEAAGNTGTGVEDDMMKMFSGLGLDPNAQEDNFMPMMQNMMKTLLSKDVLYPSLKEISEKYPPWLEKNKSKITEAEFSNYSKQNVMISQILVEFDKEKSTDTDDMKKQRFEQIMEMMQKMQDLGQPPKEIVGDMAPGLDFDANGVPKFPGTSDACSIINQY</sequence>
<accession>A0ABY7ECK0</accession>
<dbReference type="Proteomes" id="UP001164746">
    <property type="component" value="Chromosome 5"/>
</dbReference>
<evidence type="ECO:0000256" key="2">
    <source>
        <dbReference type="ARBA" id="ARBA00029688"/>
    </source>
</evidence>
<evidence type="ECO:0000313" key="3">
    <source>
        <dbReference type="EMBL" id="WAR06677.1"/>
    </source>
</evidence>
<name>A0ABY7ECK0_MYAAR</name>
<dbReference type="Pfam" id="PF04614">
    <property type="entry name" value="Pex19"/>
    <property type="match status" value="1"/>
</dbReference>
<keyword evidence="4" id="KW-1185">Reference proteome</keyword>
<protein>
    <recommendedName>
        <fullName evidence="2">Peroxin-19</fullName>
    </recommendedName>
</protein>
<dbReference type="PANTHER" id="PTHR12774">
    <property type="entry name" value="PEROXISOMAL BIOGENESIS FACTOR 19"/>
    <property type="match status" value="1"/>
</dbReference>
<evidence type="ECO:0000313" key="4">
    <source>
        <dbReference type="Proteomes" id="UP001164746"/>
    </source>
</evidence>
<comment type="similarity">
    <text evidence="1">Belongs to the peroxin-19 family.</text>
</comment>
<gene>
    <name evidence="3" type="ORF">MAR_022046</name>
</gene>
<evidence type="ECO:0000256" key="1">
    <source>
        <dbReference type="ARBA" id="ARBA00006326"/>
    </source>
</evidence>
<reference evidence="3" key="1">
    <citation type="submission" date="2022-11" db="EMBL/GenBank/DDBJ databases">
        <title>Centuries of genome instability and evolution in soft-shell clam transmissible cancer (bioRxiv).</title>
        <authorList>
            <person name="Hart S.F.M."/>
            <person name="Yonemitsu M.A."/>
            <person name="Giersch R.M."/>
            <person name="Beal B.F."/>
            <person name="Arriagada G."/>
            <person name="Davis B.W."/>
            <person name="Ostrander E.A."/>
            <person name="Goff S.P."/>
            <person name="Metzger M.J."/>
        </authorList>
    </citation>
    <scope>NUCLEOTIDE SEQUENCE</scope>
    <source>
        <strain evidence="3">MELC-2E11</strain>
        <tissue evidence="3">Siphon/mantle</tissue>
    </source>
</reference>
<dbReference type="PANTHER" id="PTHR12774:SF2">
    <property type="entry name" value="PEROXISOMAL BIOGENESIS FACTOR 19"/>
    <property type="match status" value="1"/>
</dbReference>